<reference evidence="1 2" key="1">
    <citation type="submission" date="2017-04" db="EMBL/GenBank/DDBJ databases">
        <authorList>
            <person name="Afonso C.L."/>
            <person name="Miller P.J."/>
            <person name="Scott M.A."/>
            <person name="Spackman E."/>
            <person name="Goraichik I."/>
            <person name="Dimitrov K.M."/>
            <person name="Suarez D.L."/>
            <person name="Swayne D.E."/>
        </authorList>
    </citation>
    <scope>NUCLEOTIDE SEQUENCE [LARGE SCALE GENOMIC DNA]</scope>
    <source>
        <strain evidence="1 2">DSM 26133</strain>
    </source>
</reference>
<organism evidence="1 2">
    <name type="scientific">Reichenbachiella faecimaris</name>
    <dbReference type="NCBI Taxonomy" id="692418"/>
    <lineage>
        <taxon>Bacteria</taxon>
        <taxon>Pseudomonadati</taxon>
        <taxon>Bacteroidota</taxon>
        <taxon>Cytophagia</taxon>
        <taxon>Cytophagales</taxon>
        <taxon>Reichenbachiellaceae</taxon>
        <taxon>Reichenbachiella</taxon>
    </lineage>
</organism>
<evidence type="ECO:0000313" key="1">
    <source>
        <dbReference type="EMBL" id="SMD38579.1"/>
    </source>
</evidence>
<dbReference type="Proteomes" id="UP000192472">
    <property type="component" value="Unassembled WGS sequence"/>
</dbReference>
<keyword evidence="2" id="KW-1185">Reference proteome</keyword>
<protein>
    <submittedName>
        <fullName evidence="1">Uncharacterized protein</fullName>
    </submittedName>
</protein>
<evidence type="ECO:0000313" key="2">
    <source>
        <dbReference type="Proteomes" id="UP000192472"/>
    </source>
</evidence>
<gene>
    <name evidence="1" type="ORF">SAMN04488029_3814</name>
</gene>
<dbReference type="RefSeq" id="WP_084374442.1">
    <property type="nucleotide sequence ID" value="NZ_FWYF01000005.1"/>
</dbReference>
<proteinExistence type="predicted"/>
<sequence>MEIKEQLRELEEKVGLGLKEAYRKMAEFKKKNNSPLIVSRNGKEVSIPASEILPTTNAKNP</sequence>
<dbReference type="AlphaFoldDB" id="A0A1W2GPJ3"/>
<dbReference type="OrthoDB" id="886830at2"/>
<accession>A0A1W2GPJ3</accession>
<dbReference type="EMBL" id="FWYF01000005">
    <property type="protein sequence ID" value="SMD38579.1"/>
    <property type="molecule type" value="Genomic_DNA"/>
</dbReference>
<name>A0A1W2GPJ3_REIFA</name>